<evidence type="ECO:0000256" key="1">
    <source>
        <dbReference type="SAM" id="MobiDB-lite"/>
    </source>
</evidence>
<dbReference type="AlphaFoldDB" id="A0A4D4LYG2"/>
<dbReference type="Proteomes" id="UP000299211">
    <property type="component" value="Unassembled WGS sequence"/>
</dbReference>
<proteinExistence type="predicted"/>
<dbReference type="Proteomes" id="UP000302139">
    <property type="component" value="Unassembled WGS sequence"/>
</dbReference>
<sequence length="137" mass="14377">MPIAYVPFHFGVQSLPSEITKARLYVDGDPAGSMSEAVVALTYGAYAVLDVCACRVGEPVGEPAGELVPDGSEEAVSDEPSPPEEHPAQAMVTRQTIPAAGFRKLLIAHAPALVISVSGWKQSAIPKWKGVTPDRGP</sequence>
<protein>
    <submittedName>
        <fullName evidence="2">Uncharacterized protein</fullName>
    </submittedName>
</protein>
<evidence type="ECO:0000313" key="2">
    <source>
        <dbReference type="EMBL" id="GDY64920.1"/>
    </source>
</evidence>
<organism evidence="2 5">
    <name type="scientific">Streptomyces avermitilis</name>
    <dbReference type="NCBI Taxonomy" id="33903"/>
    <lineage>
        <taxon>Bacteria</taxon>
        <taxon>Bacillati</taxon>
        <taxon>Actinomycetota</taxon>
        <taxon>Actinomycetes</taxon>
        <taxon>Kitasatosporales</taxon>
        <taxon>Streptomycetaceae</taxon>
        <taxon>Streptomyces</taxon>
    </lineage>
</organism>
<dbReference type="EMBL" id="BJHX01000001">
    <property type="protein sequence ID" value="GDY64920.1"/>
    <property type="molecule type" value="Genomic_DNA"/>
</dbReference>
<gene>
    <name evidence="2" type="ORF">SAV14893_043130</name>
    <name evidence="3" type="ORF">SAV31267_043710</name>
</gene>
<feature type="region of interest" description="Disordered" evidence="1">
    <location>
        <begin position="62"/>
        <end position="90"/>
    </location>
</feature>
<reference evidence="2 5" key="2">
    <citation type="submission" date="2019-04" db="EMBL/GenBank/DDBJ databases">
        <title>Draft genome sequences of Streptomyces avermitilis NBRC 14893.</title>
        <authorList>
            <person name="Komaki H."/>
            <person name="Tamura T."/>
            <person name="Hosoyama A."/>
        </authorList>
    </citation>
    <scope>NUCLEOTIDE SEQUENCE [LARGE SCALE GENOMIC DNA]</scope>
    <source>
        <strain evidence="2 5">NBRC 14893</strain>
    </source>
</reference>
<dbReference type="EMBL" id="BJHY01000001">
    <property type="protein sequence ID" value="GDY74886.1"/>
    <property type="molecule type" value="Genomic_DNA"/>
</dbReference>
<evidence type="ECO:0000313" key="3">
    <source>
        <dbReference type="EMBL" id="GDY74886.1"/>
    </source>
</evidence>
<comment type="caution">
    <text evidence="2">The sequence shown here is derived from an EMBL/GenBank/DDBJ whole genome shotgun (WGS) entry which is preliminary data.</text>
</comment>
<accession>A0A4D4LYG2</accession>
<evidence type="ECO:0000313" key="5">
    <source>
        <dbReference type="Proteomes" id="UP000302139"/>
    </source>
</evidence>
<reference evidence="3 4" key="1">
    <citation type="submission" date="2019-04" db="EMBL/GenBank/DDBJ databases">
        <title>Draft genome sequences of Streptomyces avermitilis ATCC 31267.</title>
        <authorList>
            <person name="Komaki H."/>
            <person name="Tamura T."/>
            <person name="Hosoyama A."/>
        </authorList>
    </citation>
    <scope>NUCLEOTIDE SEQUENCE [LARGE SCALE GENOMIC DNA]</scope>
    <source>
        <strain evidence="3 4">ATCC 31267</strain>
    </source>
</reference>
<evidence type="ECO:0000313" key="4">
    <source>
        <dbReference type="Proteomes" id="UP000299211"/>
    </source>
</evidence>
<name>A0A4D4LYG2_STRAX</name>